<reference evidence="1" key="2">
    <citation type="submission" date="2015-02" db="EMBL/GenBank/DDBJ databases">
        <authorList>
            <person name="Vasilyev I.Y."/>
            <person name="Siniagina M.N."/>
            <person name="Malanin S.Y."/>
            <person name="Boulygina E.A."/>
            <person name="Grygoryeva T.V."/>
            <person name="Yarullina D.R."/>
            <person name="Ilinskaya O.N."/>
        </authorList>
    </citation>
    <scope>NUCLEOTIDE SEQUENCE</scope>
    <source>
        <strain evidence="1">VKM Ac-1804</strain>
    </source>
</reference>
<evidence type="ECO:0000313" key="2">
    <source>
        <dbReference type="EMBL" id="SKA94065.1"/>
    </source>
</evidence>
<keyword evidence="2" id="KW-0808">Transferase</keyword>
<evidence type="ECO:0000313" key="1">
    <source>
        <dbReference type="EMBL" id="KJC63891.1"/>
    </source>
</evidence>
<evidence type="ECO:0000313" key="4">
    <source>
        <dbReference type="Proteomes" id="UP000189735"/>
    </source>
</evidence>
<accession>A0A1T4XYE0</accession>
<dbReference type="Proteomes" id="UP000032503">
    <property type="component" value="Unassembled WGS sequence"/>
</dbReference>
<dbReference type="EMBL" id="FUYG01000004">
    <property type="protein sequence ID" value="SKA94065.1"/>
    <property type="molecule type" value="Genomic_DNA"/>
</dbReference>
<sequence length="314" mass="34399">MNGFARPRLLASAPTEVIEYVRAIVGGRVLREEPASDGFTPSVASVVVADGIRQVFVKAGPKNDEGGRAVRTGAELSEVIIDLGPALIGWAERAGWYVAVYERLAGAAVVQWEANDIAELSALAATMRDRLSPSPIADTKPFADAFAPLLGTWRALVEPGHPQSGTVEHVRDRTLPYGLQAETLAGLESDWFEALREGSSLQHGDLRRDNILREPSGRLRLVDWTHRWTAPRWADWVRLVPDLAADGFDPQAAFEAIAGREANEHEVNVMLAGLAGRCWRDGHLAAVPGLPQLRPMQRLQGDMTLRWMAQRGLR</sequence>
<dbReference type="Proteomes" id="UP000189735">
    <property type="component" value="Unassembled WGS sequence"/>
</dbReference>
<reference evidence="1 3" key="1">
    <citation type="journal article" date="2001" name="Int. J. Syst. Evol. Microbiol.">
        <title>Agreia bicolorata gen. nov., sp. nov., to accommodate actinobacteria isolated from narrow reed grass infected by the nematode Heteroanguina graminophila.</title>
        <authorList>
            <person name="Evtushenko L.I."/>
            <person name="Dorofeeva L.V."/>
            <person name="Dobrovolskaya T.G."/>
            <person name="Streshinskaya G.M."/>
            <person name="Subbotin S.A."/>
            <person name="Tiedje J.M."/>
        </authorList>
    </citation>
    <scope>NUCLEOTIDE SEQUENCE [LARGE SCALE GENOMIC DNA]</scope>
    <source>
        <strain evidence="1 3">VKM Ac-1804</strain>
    </source>
</reference>
<keyword evidence="3" id="KW-1185">Reference proteome</keyword>
<protein>
    <submittedName>
        <fullName evidence="2">Phosphotransferase enzyme family protein</fullName>
    </submittedName>
</protein>
<proteinExistence type="predicted"/>
<dbReference type="SUPFAM" id="SSF56112">
    <property type="entry name" value="Protein kinase-like (PK-like)"/>
    <property type="match status" value="1"/>
</dbReference>
<evidence type="ECO:0000313" key="3">
    <source>
        <dbReference type="Proteomes" id="UP000032503"/>
    </source>
</evidence>
<organism evidence="2 4">
    <name type="scientific">Agreia bicolorata</name>
    <dbReference type="NCBI Taxonomy" id="110935"/>
    <lineage>
        <taxon>Bacteria</taxon>
        <taxon>Bacillati</taxon>
        <taxon>Actinomycetota</taxon>
        <taxon>Actinomycetes</taxon>
        <taxon>Micrococcales</taxon>
        <taxon>Microbacteriaceae</taxon>
        <taxon>Agreia</taxon>
    </lineage>
</organism>
<reference evidence="4" key="3">
    <citation type="submission" date="2017-02" db="EMBL/GenBank/DDBJ databases">
        <authorList>
            <person name="Varghese N."/>
            <person name="Submissions S."/>
        </authorList>
    </citation>
    <scope>NUCLEOTIDE SEQUENCE [LARGE SCALE GENOMIC DNA]</scope>
    <source>
        <strain evidence="4">VKM Ac-2052</strain>
    </source>
</reference>
<gene>
    <name evidence="2" type="ORF">SAMN06295879_1888</name>
    <name evidence="1" type="ORF">TZ00_12855</name>
</gene>
<reference evidence="2" key="4">
    <citation type="submission" date="2017-02" db="EMBL/GenBank/DDBJ databases">
        <authorList>
            <person name="Peterson S.W."/>
        </authorList>
    </citation>
    <scope>NUCLEOTIDE SEQUENCE [LARGE SCALE GENOMIC DNA]</scope>
    <source>
        <strain evidence="2">VKM Ac-2052</strain>
    </source>
</reference>
<dbReference type="GO" id="GO:0016740">
    <property type="term" value="F:transferase activity"/>
    <property type="evidence" value="ECO:0007669"/>
    <property type="project" value="UniProtKB-KW"/>
</dbReference>
<dbReference type="EMBL" id="JYFC01000005">
    <property type="protein sequence ID" value="KJC63891.1"/>
    <property type="molecule type" value="Genomic_DNA"/>
</dbReference>
<dbReference type="RefSeq" id="WP_044442242.1">
    <property type="nucleotide sequence ID" value="NZ_FUYG01000004.1"/>
</dbReference>
<dbReference type="InterPro" id="IPR011009">
    <property type="entry name" value="Kinase-like_dom_sf"/>
</dbReference>
<dbReference type="AlphaFoldDB" id="A0A1T4XYE0"/>
<name>A0A1T4XYE0_9MICO</name>